<evidence type="ECO:0000256" key="9">
    <source>
        <dbReference type="SAM" id="Phobius"/>
    </source>
</evidence>
<dbReference type="InterPro" id="IPR012419">
    <property type="entry name" value="Cas1_AcylTrans_dom"/>
</dbReference>
<feature type="domain" description="Cas1p 10 TM acyl transferase" evidence="10">
    <location>
        <begin position="374"/>
        <end position="890"/>
    </location>
</feature>
<evidence type="ECO:0000256" key="7">
    <source>
        <dbReference type="ARBA" id="ARBA00023180"/>
    </source>
</evidence>
<accession>B4JX92</accession>
<feature type="transmembrane region" description="Helical" evidence="9">
    <location>
        <begin position="841"/>
        <end position="863"/>
    </location>
</feature>
<feature type="compositionally biased region" description="Polar residues" evidence="8">
    <location>
        <begin position="169"/>
        <end position="183"/>
    </location>
</feature>
<proteinExistence type="inferred from homology"/>
<feature type="region of interest" description="Disordered" evidence="8">
    <location>
        <begin position="427"/>
        <end position="458"/>
    </location>
</feature>
<dbReference type="InParanoid" id="B4JX92"/>
<dbReference type="HOGENOM" id="CLU_008003_1_0_1"/>
<dbReference type="PANTHER" id="PTHR13533">
    <property type="entry name" value="N-ACETYLNEURAMINATE 9-O-ACETYLTRANSFERASE"/>
    <property type="match status" value="1"/>
</dbReference>
<sequence>MELRDLRAPASSVHQCNSNCDCNCNNCNHGGGTAGVGVGAGELGDICIGSASVQRMPTRADLLMEQLNASNAKKVALLLVIGFVLYHGLLNWNYGSDSCQWLLSKGRFKGDNEWQPYGCMMHKYSYTDTRRCLRYLAFFGNKNNFVFIGDRSVRLLYQRFIEQLHLPQSETDPVTNERQSEQTGDTDHDTNGSSRMQSSAAGAGVARFEDKKLQMLAQYIRAEEVSPALIDHMYQLEQEKQLSSFYVLGFTYGTLLAGNVTDEVLRQYRFNLTLLVAPIHRLVAQTSRVLWKLTERVDEEKLPPAWKLLLNDDIDRLNNVARNVFRYTDATIWESADHIANGLVDNALDGHRLSAHGQRLQVQLLWNMYCNDQMNYNDGTCCSSAEPHTSLQIVAYALFGVCITLVCGMCLRRWMLHLRGQTLYVPLQQQPPPPPTNSGSSHPHQQSSQQHQHQSTHHYQNQHQHHHALAVLITDYGTPLVALSLLGVIMGYFYLCDRTNFFMKENKYYSEFSFWIPVGYVFALGLFFTEDSRFTKVLNQDQTDELRGWILLVVLIYYMTGAQRILPIHMHIKLLISGYFFLTGYTHFTHVWQTGGSGSMFVRFFQAMFRVNFLSVLLCFCMNRPYQFYYFVPLLSFWLCIVYFVLSLPPRITAASVEANPLHYLYLVCKCIGCLGVITVLFMSEVFFERIFVTRPWKALFVTTDDDIHEWWYQWKLDRYTVTFGMIYAACFHIAHKYNVFDDNNHGNLFSRRTSISVTLLALLGVGIYTSFSFLCRNVQNCEEIHSYIVFIPIIGYIVLRNISGILRTRYSSFFAWFGRISLELFVCQYHIWLAADRHGVLVLLPGFPTLNMIITSFIFVCASHEVHRLTQILLPYAVPNDWRLVMRNLVIFLIVLIPVARSDGMF</sequence>
<feature type="transmembrane region" description="Helical" evidence="9">
    <location>
        <begin position="604"/>
        <end position="621"/>
    </location>
</feature>
<feature type="region of interest" description="Disordered" evidence="8">
    <location>
        <begin position="169"/>
        <end position="203"/>
    </location>
</feature>
<evidence type="ECO:0000256" key="8">
    <source>
        <dbReference type="SAM" id="MobiDB-lite"/>
    </source>
</evidence>
<feature type="transmembrane region" description="Helical" evidence="9">
    <location>
        <begin position="628"/>
        <end position="645"/>
    </location>
</feature>
<dbReference type="GO" id="GO:0005794">
    <property type="term" value="C:Golgi apparatus"/>
    <property type="evidence" value="ECO:0007669"/>
    <property type="project" value="UniProtKB-ARBA"/>
</dbReference>
<feature type="compositionally biased region" description="Low complexity" evidence="8">
    <location>
        <begin position="438"/>
        <end position="458"/>
    </location>
</feature>
<comment type="similarity">
    <text evidence="2">Belongs to the PC-esterase family. CASD1 subfamily.</text>
</comment>
<protein>
    <submittedName>
        <fullName evidence="11">GH17907</fullName>
    </submittedName>
</protein>
<evidence type="ECO:0000256" key="1">
    <source>
        <dbReference type="ARBA" id="ARBA00004141"/>
    </source>
</evidence>
<feature type="compositionally biased region" description="Polar residues" evidence="8">
    <location>
        <begin position="191"/>
        <end position="200"/>
    </location>
</feature>
<dbReference type="OMA" id="WSAREWA"/>
<keyword evidence="6 9" id="KW-0472">Membrane</keyword>
<feature type="transmembrane region" description="Helical" evidence="9">
    <location>
        <begin position="508"/>
        <end position="528"/>
    </location>
</feature>
<keyword evidence="3" id="KW-0808">Transferase</keyword>
<feature type="transmembrane region" description="Helical" evidence="9">
    <location>
        <begin position="574"/>
        <end position="592"/>
    </location>
</feature>
<evidence type="ECO:0000313" key="12">
    <source>
        <dbReference type="Proteomes" id="UP000001070"/>
    </source>
</evidence>
<feature type="transmembrane region" description="Helical" evidence="9">
    <location>
        <begin position="883"/>
        <end position="901"/>
    </location>
</feature>
<reference evidence="11 12" key="1">
    <citation type="journal article" date="2007" name="Nature">
        <title>Evolution of genes and genomes on the Drosophila phylogeny.</title>
        <authorList>
            <consortium name="Drosophila 12 Genomes Consortium"/>
            <person name="Clark A.G."/>
            <person name="Eisen M.B."/>
            <person name="Smith D.R."/>
            <person name="Bergman C.M."/>
            <person name="Oliver B."/>
            <person name="Markow T.A."/>
            <person name="Kaufman T.C."/>
            <person name="Kellis M."/>
            <person name="Gelbart W."/>
            <person name="Iyer V.N."/>
            <person name="Pollard D.A."/>
            <person name="Sackton T.B."/>
            <person name="Larracuente A.M."/>
            <person name="Singh N.D."/>
            <person name="Abad J.P."/>
            <person name="Abt D.N."/>
            <person name="Adryan B."/>
            <person name="Aguade M."/>
            <person name="Akashi H."/>
            <person name="Anderson W.W."/>
            <person name="Aquadro C.F."/>
            <person name="Ardell D.H."/>
            <person name="Arguello R."/>
            <person name="Artieri C.G."/>
            <person name="Barbash D.A."/>
            <person name="Barker D."/>
            <person name="Barsanti P."/>
            <person name="Batterham P."/>
            <person name="Batzoglou S."/>
            <person name="Begun D."/>
            <person name="Bhutkar A."/>
            <person name="Blanco E."/>
            <person name="Bosak S.A."/>
            <person name="Bradley R.K."/>
            <person name="Brand A.D."/>
            <person name="Brent M.R."/>
            <person name="Brooks A.N."/>
            <person name="Brown R.H."/>
            <person name="Butlin R.K."/>
            <person name="Caggese C."/>
            <person name="Calvi B.R."/>
            <person name="Bernardo de Carvalho A."/>
            <person name="Caspi A."/>
            <person name="Castrezana S."/>
            <person name="Celniker S.E."/>
            <person name="Chang J.L."/>
            <person name="Chapple C."/>
            <person name="Chatterji S."/>
            <person name="Chinwalla A."/>
            <person name="Civetta A."/>
            <person name="Clifton S.W."/>
            <person name="Comeron J.M."/>
            <person name="Costello J.C."/>
            <person name="Coyne J.A."/>
            <person name="Daub J."/>
            <person name="David R.G."/>
            <person name="Delcher A.L."/>
            <person name="Delehaunty K."/>
            <person name="Do C.B."/>
            <person name="Ebling H."/>
            <person name="Edwards K."/>
            <person name="Eickbush T."/>
            <person name="Evans J.D."/>
            <person name="Filipski A."/>
            <person name="Findeiss S."/>
            <person name="Freyhult E."/>
            <person name="Fulton L."/>
            <person name="Fulton R."/>
            <person name="Garcia A.C."/>
            <person name="Gardiner A."/>
            <person name="Garfield D.A."/>
            <person name="Garvin B.E."/>
            <person name="Gibson G."/>
            <person name="Gilbert D."/>
            <person name="Gnerre S."/>
            <person name="Godfrey J."/>
            <person name="Good R."/>
            <person name="Gotea V."/>
            <person name="Gravely B."/>
            <person name="Greenberg A.J."/>
            <person name="Griffiths-Jones S."/>
            <person name="Gross S."/>
            <person name="Guigo R."/>
            <person name="Gustafson E.A."/>
            <person name="Haerty W."/>
            <person name="Hahn M.W."/>
            <person name="Halligan D.L."/>
            <person name="Halpern A.L."/>
            <person name="Halter G.M."/>
            <person name="Han M.V."/>
            <person name="Heger A."/>
            <person name="Hillier L."/>
            <person name="Hinrichs A.S."/>
            <person name="Holmes I."/>
            <person name="Hoskins R.A."/>
            <person name="Hubisz M.J."/>
            <person name="Hultmark D."/>
            <person name="Huntley M.A."/>
            <person name="Jaffe D.B."/>
            <person name="Jagadeeshan S."/>
            <person name="Jeck W.R."/>
            <person name="Johnson J."/>
            <person name="Jones C.D."/>
            <person name="Jordan W.C."/>
            <person name="Karpen G.H."/>
            <person name="Kataoka E."/>
            <person name="Keightley P.D."/>
            <person name="Kheradpour P."/>
            <person name="Kirkness E.F."/>
            <person name="Koerich L.B."/>
            <person name="Kristiansen K."/>
            <person name="Kudrna D."/>
            <person name="Kulathinal R.J."/>
            <person name="Kumar S."/>
            <person name="Kwok R."/>
            <person name="Lander E."/>
            <person name="Langley C.H."/>
            <person name="Lapoint R."/>
            <person name="Lazzaro B.P."/>
            <person name="Lee S.J."/>
            <person name="Levesque L."/>
            <person name="Li R."/>
            <person name="Lin C.F."/>
            <person name="Lin M.F."/>
            <person name="Lindblad-Toh K."/>
            <person name="Llopart A."/>
            <person name="Long M."/>
            <person name="Low L."/>
            <person name="Lozovsky E."/>
            <person name="Lu J."/>
            <person name="Luo M."/>
            <person name="Machado C.A."/>
            <person name="Makalowski W."/>
            <person name="Marzo M."/>
            <person name="Matsuda M."/>
            <person name="Matzkin L."/>
            <person name="McAllister B."/>
            <person name="McBride C.S."/>
            <person name="McKernan B."/>
            <person name="McKernan K."/>
            <person name="Mendez-Lago M."/>
            <person name="Minx P."/>
            <person name="Mollenhauer M.U."/>
            <person name="Montooth K."/>
            <person name="Mount S.M."/>
            <person name="Mu X."/>
            <person name="Myers E."/>
            <person name="Negre B."/>
            <person name="Newfeld S."/>
            <person name="Nielsen R."/>
            <person name="Noor M.A."/>
            <person name="O'Grady P."/>
            <person name="Pachter L."/>
            <person name="Papaceit M."/>
            <person name="Parisi M.J."/>
            <person name="Parisi M."/>
            <person name="Parts L."/>
            <person name="Pedersen J.S."/>
            <person name="Pesole G."/>
            <person name="Phillippy A.M."/>
            <person name="Ponting C.P."/>
            <person name="Pop M."/>
            <person name="Porcelli D."/>
            <person name="Powell J.R."/>
            <person name="Prohaska S."/>
            <person name="Pruitt K."/>
            <person name="Puig M."/>
            <person name="Quesneville H."/>
            <person name="Ram K.R."/>
            <person name="Rand D."/>
            <person name="Rasmussen M.D."/>
            <person name="Reed L.K."/>
            <person name="Reenan R."/>
            <person name="Reily A."/>
            <person name="Remington K.A."/>
            <person name="Rieger T.T."/>
            <person name="Ritchie M.G."/>
            <person name="Robin C."/>
            <person name="Rogers Y.H."/>
            <person name="Rohde C."/>
            <person name="Rozas J."/>
            <person name="Rubenfield M.J."/>
            <person name="Ruiz A."/>
            <person name="Russo S."/>
            <person name="Salzberg S.L."/>
            <person name="Sanchez-Gracia A."/>
            <person name="Saranga D.J."/>
            <person name="Sato H."/>
            <person name="Schaeffer S.W."/>
            <person name="Schatz M.C."/>
            <person name="Schlenke T."/>
            <person name="Schwartz R."/>
            <person name="Segarra C."/>
            <person name="Singh R.S."/>
            <person name="Sirot L."/>
            <person name="Sirota M."/>
            <person name="Sisneros N.B."/>
            <person name="Smith C.D."/>
            <person name="Smith T.F."/>
            <person name="Spieth J."/>
            <person name="Stage D.E."/>
            <person name="Stark A."/>
            <person name="Stephan W."/>
            <person name="Strausberg R.L."/>
            <person name="Strempel S."/>
            <person name="Sturgill D."/>
            <person name="Sutton G."/>
            <person name="Sutton G.G."/>
            <person name="Tao W."/>
            <person name="Teichmann S."/>
            <person name="Tobari Y.N."/>
            <person name="Tomimura Y."/>
            <person name="Tsolas J.M."/>
            <person name="Valente V.L."/>
            <person name="Venter E."/>
            <person name="Venter J.C."/>
            <person name="Vicario S."/>
            <person name="Vieira F.G."/>
            <person name="Vilella A.J."/>
            <person name="Villasante A."/>
            <person name="Walenz B."/>
            <person name="Wang J."/>
            <person name="Wasserman M."/>
            <person name="Watts T."/>
            <person name="Wilson D."/>
            <person name="Wilson R.K."/>
            <person name="Wing R.A."/>
            <person name="Wolfner M.F."/>
            <person name="Wong A."/>
            <person name="Wong G.K."/>
            <person name="Wu C.I."/>
            <person name="Wu G."/>
            <person name="Yamamoto D."/>
            <person name="Yang H.P."/>
            <person name="Yang S.P."/>
            <person name="Yorke J.A."/>
            <person name="Yoshida K."/>
            <person name="Zdobnov E."/>
            <person name="Zhang P."/>
            <person name="Zhang Y."/>
            <person name="Zimin A.V."/>
            <person name="Baldwin J."/>
            <person name="Abdouelleil A."/>
            <person name="Abdulkadir J."/>
            <person name="Abebe A."/>
            <person name="Abera B."/>
            <person name="Abreu J."/>
            <person name="Acer S.C."/>
            <person name="Aftuck L."/>
            <person name="Alexander A."/>
            <person name="An P."/>
            <person name="Anderson E."/>
            <person name="Anderson S."/>
            <person name="Arachi H."/>
            <person name="Azer M."/>
            <person name="Bachantsang P."/>
            <person name="Barry A."/>
            <person name="Bayul T."/>
            <person name="Berlin A."/>
            <person name="Bessette D."/>
            <person name="Bloom T."/>
            <person name="Blye J."/>
            <person name="Boguslavskiy L."/>
            <person name="Bonnet C."/>
            <person name="Boukhgalter B."/>
            <person name="Bourzgui I."/>
            <person name="Brown A."/>
            <person name="Cahill P."/>
            <person name="Channer S."/>
            <person name="Cheshatsang Y."/>
            <person name="Chuda L."/>
            <person name="Citroen M."/>
            <person name="Collymore A."/>
            <person name="Cooke P."/>
            <person name="Costello M."/>
            <person name="D'Aco K."/>
            <person name="Daza R."/>
            <person name="De Haan G."/>
            <person name="DeGray S."/>
            <person name="DeMaso C."/>
            <person name="Dhargay N."/>
            <person name="Dooley K."/>
            <person name="Dooley E."/>
            <person name="Doricent M."/>
            <person name="Dorje P."/>
            <person name="Dorjee K."/>
            <person name="Dupes A."/>
            <person name="Elong R."/>
            <person name="Falk J."/>
            <person name="Farina A."/>
            <person name="Faro S."/>
            <person name="Ferguson D."/>
            <person name="Fisher S."/>
            <person name="Foley C.D."/>
            <person name="Franke A."/>
            <person name="Friedrich D."/>
            <person name="Gadbois L."/>
            <person name="Gearin G."/>
            <person name="Gearin C.R."/>
            <person name="Giannoukos G."/>
            <person name="Goode T."/>
            <person name="Graham J."/>
            <person name="Grandbois E."/>
            <person name="Grewal S."/>
            <person name="Gyaltsen K."/>
            <person name="Hafez N."/>
            <person name="Hagos B."/>
            <person name="Hall J."/>
            <person name="Henson C."/>
            <person name="Hollinger A."/>
            <person name="Honan T."/>
            <person name="Huard M.D."/>
            <person name="Hughes L."/>
            <person name="Hurhula B."/>
            <person name="Husby M.E."/>
            <person name="Kamat A."/>
            <person name="Kanga B."/>
            <person name="Kashin S."/>
            <person name="Khazanovich D."/>
            <person name="Kisner P."/>
            <person name="Lance K."/>
            <person name="Lara M."/>
            <person name="Lee W."/>
            <person name="Lennon N."/>
            <person name="Letendre F."/>
            <person name="LeVine R."/>
            <person name="Lipovsky A."/>
            <person name="Liu X."/>
            <person name="Liu J."/>
            <person name="Liu S."/>
            <person name="Lokyitsang T."/>
            <person name="Lokyitsang Y."/>
            <person name="Lubonja R."/>
            <person name="Lui A."/>
            <person name="MacDonald P."/>
            <person name="Magnisalis V."/>
            <person name="Maru K."/>
            <person name="Matthews C."/>
            <person name="McCusker W."/>
            <person name="McDonough S."/>
            <person name="Mehta T."/>
            <person name="Meldrim J."/>
            <person name="Meneus L."/>
            <person name="Mihai O."/>
            <person name="Mihalev A."/>
            <person name="Mihova T."/>
            <person name="Mittelman R."/>
            <person name="Mlenga V."/>
            <person name="Montmayeur A."/>
            <person name="Mulrain L."/>
            <person name="Navidi A."/>
            <person name="Naylor J."/>
            <person name="Negash T."/>
            <person name="Nguyen T."/>
            <person name="Nguyen N."/>
            <person name="Nicol R."/>
            <person name="Norbu C."/>
            <person name="Norbu N."/>
            <person name="Novod N."/>
            <person name="O'Neill B."/>
            <person name="Osman S."/>
            <person name="Markiewicz E."/>
            <person name="Oyono O.L."/>
            <person name="Patti C."/>
            <person name="Phunkhang P."/>
            <person name="Pierre F."/>
            <person name="Priest M."/>
            <person name="Raghuraman S."/>
            <person name="Rege F."/>
            <person name="Reyes R."/>
            <person name="Rise C."/>
            <person name="Rogov P."/>
            <person name="Ross K."/>
            <person name="Ryan E."/>
            <person name="Settipalli S."/>
            <person name="Shea T."/>
            <person name="Sherpa N."/>
            <person name="Shi L."/>
            <person name="Shih D."/>
            <person name="Sparrow T."/>
            <person name="Spaulding J."/>
            <person name="Stalker J."/>
            <person name="Stange-Thomann N."/>
            <person name="Stavropoulos S."/>
            <person name="Stone C."/>
            <person name="Strader C."/>
            <person name="Tesfaye S."/>
            <person name="Thomson T."/>
            <person name="Thoulutsang Y."/>
            <person name="Thoulutsang D."/>
            <person name="Topham K."/>
            <person name="Topping I."/>
            <person name="Tsamla T."/>
            <person name="Vassiliev H."/>
            <person name="Vo A."/>
            <person name="Wangchuk T."/>
            <person name="Wangdi T."/>
            <person name="Weiand M."/>
            <person name="Wilkinson J."/>
            <person name="Wilson A."/>
            <person name="Yadav S."/>
            <person name="Young G."/>
            <person name="Yu Q."/>
            <person name="Zembek L."/>
            <person name="Zhong D."/>
            <person name="Zimmer A."/>
            <person name="Zwirko Z."/>
            <person name="Jaffe D.B."/>
            <person name="Alvarez P."/>
            <person name="Brockman W."/>
            <person name="Butler J."/>
            <person name="Chin C."/>
            <person name="Gnerre S."/>
            <person name="Grabherr M."/>
            <person name="Kleber M."/>
            <person name="Mauceli E."/>
            <person name="MacCallum I."/>
        </authorList>
    </citation>
    <scope>NUCLEOTIDE SEQUENCE [LARGE SCALE GENOMIC DNA]</scope>
    <source>
        <strain evidence="12">Tucson 15287-2541.00</strain>
    </source>
</reference>
<feature type="transmembrane region" description="Helical" evidence="9">
    <location>
        <begin position="814"/>
        <end position="834"/>
    </location>
</feature>
<dbReference type="PANTHER" id="PTHR13533:SF1">
    <property type="entry name" value="N-ACETYLNEURAMINATE 9-O-ACETYLTRANSFERASE"/>
    <property type="match status" value="1"/>
</dbReference>
<organism evidence="12">
    <name type="scientific">Drosophila grimshawi</name>
    <name type="common">Hawaiian fruit fly</name>
    <name type="synonym">Idiomyia grimshawi</name>
    <dbReference type="NCBI Taxonomy" id="7222"/>
    <lineage>
        <taxon>Eukaryota</taxon>
        <taxon>Metazoa</taxon>
        <taxon>Ecdysozoa</taxon>
        <taxon>Arthropoda</taxon>
        <taxon>Hexapoda</taxon>
        <taxon>Insecta</taxon>
        <taxon>Pterygota</taxon>
        <taxon>Neoptera</taxon>
        <taxon>Endopterygota</taxon>
        <taxon>Diptera</taxon>
        <taxon>Brachycera</taxon>
        <taxon>Muscomorpha</taxon>
        <taxon>Ephydroidea</taxon>
        <taxon>Drosophilidae</taxon>
        <taxon>Drosophila</taxon>
        <taxon>Hawaiian Drosophila</taxon>
    </lineage>
</organism>
<name>B4JX92_DROGR</name>
<dbReference type="GO" id="GO:0016740">
    <property type="term" value="F:transferase activity"/>
    <property type="evidence" value="ECO:0007669"/>
    <property type="project" value="UniProtKB-KW"/>
</dbReference>
<evidence type="ECO:0000256" key="4">
    <source>
        <dbReference type="ARBA" id="ARBA00022692"/>
    </source>
</evidence>
<dbReference type="Proteomes" id="UP000001070">
    <property type="component" value="Unassembled WGS sequence"/>
</dbReference>
<feature type="transmembrane region" description="Helical" evidence="9">
    <location>
        <begin position="476"/>
        <end position="496"/>
    </location>
</feature>
<feature type="transmembrane region" description="Helical" evidence="9">
    <location>
        <begin position="393"/>
        <end position="415"/>
    </location>
</feature>
<feature type="transmembrane region" description="Helical" evidence="9">
    <location>
        <begin position="548"/>
        <end position="567"/>
    </location>
</feature>
<dbReference type="eggNOG" id="KOG1699">
    <property type="taxonomic scope" value="Eukaryota"/>
</dbReference>
<dbReference type="OrthoDB" id="1932925at2759"/>
<dbReference type="AlphaFoldDB" id="B4JX92"/>
<gene>
    <name evidence="11" type="primary">Dgri\GH17907</name>
    <name evidence="11" type="ORF">Dgri_GH17907</name>
</gene>
<dbReference type="PhylomeDB" id="B4JX92"/>
<comment type="subcellular location">
    <subcellularLocation>
        <location evidence="1">Membrane</location>
        <topology evidence="1">Multi-pass membrane protein</topology>
    </subcellularLocation>
</comment>
<dbReference type="Pfam" id="PF07779">
    <property type="entry name" value="Cas1_AcylT"/>
    <property type="match status" value="1"/>
</dbReference>
<keyword evidence="4 9" id="KW-0812">Transmembrane</keyword>
<evidence type="ECO:0000256" key="5">
    <source>
        <dbReference type="ARBA" id="ARBA00022989"/>
    </source>
</evidence>
<evidence type="ECO:0000256" key="6">
    <source>
        <dbReference type="ARBA" id="ARBA00023136"/>
    </source>
</evidence>
<keyword evidence="12" id="KW-1185">Reference proteome</keyword>
<dbReference type="KEGG" id="dgr:6569186"/>
<evidence type="ECO:0000313" key="11">
    <source>
        <dbReference type="EMBL" id="EDV95368.1"/>
    </source>
</evidence>
<evidence type="ECO:0000256" key="2">
    <source>
        <dbReference type="ARBA" id="ARBA00010666"/>
    </source>
</evidence>
<feature type="transmembrane region" description="Helical" evidence="9">
    <location>
        <begin position="665"/>
        <end position="688"/>
    </location>
</feature>
<feature type="transmembrane region" description="Helical" evidence="9">
    <location>
        <begin position="756"/>
        <end position="776"/>
    </location>
</feature>
<keyword evidence="7" id="KW-0325">Glycoprotein</keyword>
<dbReference type="GO" id="GO:0016020">
    <property type="term" value="C:membrane"/>
    <property type="evidence" value="ECO:0007669"/>
    <property type="project" value="UniProtKB-SubCell"/>
</dbReference>
<keyword evidence="5 9" id="KW-1133">Transmembrane helix</keyword>
<dbReference type="GO" id="GO:0005975">
    <property type="term" value="P:carbohydrate metabolic process"/>
    <property type="evidence" value="ECO:0007669"/>
    <property type="project" value="UniProtKB-ARBA"/>
</dbReference>
<evidence type="ECO:0000259" key="10">
    <source>
        <dbReference type="Pfam" id="PF07779"/>
    </source>
</evidence>
<dbReference type="FunCoup" id="B4JX92">
    <property type="interactions" value="590"/>
</dbReference>
<dbReference type="EMBL" id="CH916376">
    <property type="protein sequence ID" value="EDV95368.1"/>
    <property type="molecule type" value="Genomic_DNA"/>
</dbReference>
<feature type="transmembrane region" description="Helical" evidence="9">
    <location>
        <begin position="788"/>
        <end position="808"/>
    </location>
</feature>
<evidence type="ECO:0000256" key="3">
    <source>
        <dbReference type="ARBA" id="ARBA00022679"/>
    </source>
</evidence>